<comment type="caution">
    <text evidence="1">The sequence shown here is derived from an EMBL/GenBank/DDBJ whole genome shotgun (WGS) entry which is preliminary data.</text>
</comment>
<sequence>MGGGATLCAGWSDAHPSMNEEEKSFGFCLHDKAANTVYGTIQRLTCASLHKVPEYGYCL</sequence>
<name>A0ABQ7VUL1_SOLTU</name>
<accession>A0ABQ7VUL1</accession>
<evidence type="ECO:0000313" key="2">
    <source>
        <dbReference type="Proteomes" id="UP000826656"/>
    </source>
</evidence>
<keyword evidence="2" id="KW-1185">Reference proteome</keyword>
<evidence type="ECO:0000313" key="1">
    <source>
        <dbReference type="EMBL" id="KAH0771257.1"/>
    </source>
</evidence>
<reference evidence="1 2" key="1">
    <citation type="journal article" date="2021" name="bioRxiv">
        <title>Chromosome-scale and haplotype-resolved genome assembly of a tetraploid potato cultivar.</title>
        <authorList>
            <person name="Sun H."/>
            <person name="Jiao W.-B."/>
            <person name="Krause K."/>
            <person name="Campoy J.A."/>
            <person name="Goel M."/>
            <person name="Folz-Donahue K."/>
            <person name="Kukat C."/>
            <person name="Huettel B."/>
            <person name="Schneeberger K."/>
        </authorList>
    </citation>
    <scope>NUCLEOTIDE SEQUENCE [LARGE SCALE GENOMIC DNA]</scope>
    <source>
        <strain evidence="1">SolTubOtavaFocal</strain>
        <tissue evidence="1">Leaves</tissue>
    </source>
</reference>
<dbReference type="Proteomes" id="UP000826656">
    <property type="component" value="Unassembled WGS sequence"/>
</dbReference>
<organism evidence="1 2">
    <name type="scientific">Solanum tuberosum</name>
    <name type="common">Potato</name>
    <dbReference type="NCBI Taxonomy" id="4113"/>
    <lineage>
        <taxon>Eukaryota</taxon>
        <taxon>Viridiplantae</taxon>
        <taxon>Streptophyta</taxon>
        <taxon>Embryophyta</taxon>
        <taxon>Tracheophyta</taxon>
        <taxon>Spermatophyta</taxon>
        <taxon>Magnoliopsida</taxon>
        <taxon>eudicotyledons</taxon>
        <taxon>Gunneridae</taxon>
        <taxon>Pentapetalae</taxon>
        <taxon>asterids</taxon>
        <taxon>lamiids</taxon>
        <taxon>Solanales</taxon>
        <taxon>Solanaceae</taxon>
        <taxon>Solanoideae</taxon>
        <taxon>Solaneae</taxon>
        <taxon>Solanum</taxon>
    </lineage>
</organism>
<dbReference type="EMBL" id="JAIVGD010000011">
    <property type="protein sequence ID" value="KAH0771257.1"/>
    <property type="molecule type" value="Genomic_DNA"/>
</dbReference>
<proteinExistence type="predicted"/>
<gene>
    <name evidence="1" type="ORF">KY290_015238</name>
</gene>
<protein>
    <submittedName>
        <fullName evidence="1">Uncharacterized protein</fullName>
    </submittedName>
</protein>